<dbReference type="InterPro" id="IPR006143">
    <property type="entry name" value="RND_pump_MFP"/>
</dbReference>
<evidence type="ECO:0000259" key="5">
    <source>
        <dbReference type="Pfam" id="PF25944"/>
    </source>
</evidence>
<dbReference type="Gene3D" id="1.10.287.470">
    <property type="entry name" value="Helix hairpin bin"/>
    <property type="match status" value="1"/>
</dbReference>
<feature type="domain" description="Multidrug resistance protein MdtA-like alpha-helical hairpin" evidence="3">
    <location>
        <begin position="101"/>
        <end position="170"/>
    </location>
</feature>
<evidence type="ECO:0000256" key="1">
    <source>
        <dbReference type="ARBA" id="ARBA00004519"/>
    </source>
</evidence>
<comment type="similarity">
    <text evidence="2">Belongs to the membrane fusion protein (MFP) (TC 8.A.1) family.</text>
</comment>
<evidence type="ECO:0000259" key="4">
    <source>
        <dbReference type="Pfam" id="PF25917"/>
    </source>
</evidence>
<name>A0ABT0E4E3_9GAMM</name>
<evidence type="ECO:0000256" key="2">
    <source>
        <dbReference type="ARBA" id="ARBA00009477"/>
    </source>
</evidence>
<dbReference type="InterPro" id="IPR058626">
    <property type="entry name" value="MdtA-like_b-barrel"/>
</dbReference>
<dbReference type="Pfam" id="PF25876">
    <property type="entry name" value="HH_MFP_RND"/>
    <property type="match status" value="1"/>
</dbReference>
<dbReference type="Pfam" id="PF25917">
    <property type="entry name" value="BSH_RND"/>
    <property type="match status" value="1"/>
</dbReference>
<dbReference type="InterPro" id="IPR058625">
    <property type="entry name" value="MdtA-like_BSH"/>
</dbReference>
<accession>A0ABT0E4E3</accession>
<dbReference type="PROSITE" id="PS51257">
    <property type="entry name" value="PROKAR_LIPOPROTEIN"/>
    <property type="match status" value="1"/>
</dbReference>
<organism evidence="7 8">
    <name type="scientific">Alcanivorax quisquiliarum</name>
    <dbReference type="NCBI Taxonomy" id="2933565"/>
    <lineage>
        <taxon>Bacteria</taxon>
        <taxon>Pseudomonadati</taxon>
        <taxon>Pseudomonadota</taxon>
        <taxon>Gammaproteobacteria</taxon>
        <taxon>Oceanospirillales</taxon>
        <taxon>Alcanivoracaceae</taxon>
        <taxon>Alcanivorax</taxon>
    </lineage>
</organism>
<feature type="domain" description="Multidrug resistance protein MdtA-like barrel-sandwich hybrid" evidence="4">
    <location>
        <begin position="60"/>
        <end position="202"/>
    </location>
</feature>
<dbReference type="Gene3D" id="2.40.30.170">
    <property type="match status" value="1"/>
</dbReference>
<reference evidence="7" key="1">
    <citation type="submission" date="2022-04" db="EMBL/GenBank/DDBJ databases">
        <title>Alcanivorax sp. CY1518 draft genome sequence.</title>
        <authorList>
            <person name="Zhao G."/>
            <person name="An M."/>
        </authorList>
    </citation>
    <scope>NUCLEOTIDE SEQUENCE</scope>
    <source>
        <strain evidence="7">CY1518</strain>
    </source>
</reference>
<evidence type="ECO:0000259" key="6">
    <source>
        <dbReference type="Pfam" id="PF25967"/>
    </source>
</evidence>
<dbReference type="Gene3D" id="2.40.50.100">
    <property type="match status" value="1"/>
</dbReference>
<proteinExistence type="inferred from homology"/>
<dbReference type="InterPro" id="IPR058624">
    <property type="entry name" value="MdtA-like_HH"/>
</dbReference>
<feature type="domain" description="Multidrug resistance protein MdtA-like beta-barrel" evidence="5">
    <location>
        <begin position="207"/>
        <end position="297"/>
    </location>
</feature>
<sequence>MRSGQIRPGLALICAALLSACGSNEQEAATAPPPEVGYITVTSESLTLHRELPGRTNAFRIAEVRPQVTGVIRERLFEEGAEVKAGEALYRLDDSLYRSAVASAEAEVARARAANEMQRLTIARFDRLVSVRAVSQQEYDMARAAFDESSAAVAAAEAALQAARINLDYATIKAPIAGRAGRSSVTAGALVTANQAEALTTIRQLDPIYIDLTQSNAELRQLRAAMQAGQLQRVSEDEARVTLLLEDGSAYEHAGTLQFAEYAVDESTGSVTLRALFPNPEGDLLPGMFVRARLPEGRRDNTVLVPQKSIARDPRGNATALVVNADDIVEQRAVVTERAIGNQWLVSRGLEAGDRLIVDGLQRIRPGVTVTPVPLDDQAAAAEAADAAVDSDR</sequence>
<dbReference type="EMBL" id="JALKII010000001">
    <property type="protein sequence ID" value="MCK0536670.1"/>
    <property type="molecule type" value="Genomic_DNA"/>
</dbReference>
<dbReference type="Pfam" id="PF25944">
    <property type="entry name" value="Beta-barrel_RND"/>
    <property type="match status" value="1"/>
</dbReference>
<dbReference type="RefSeq" id="WP_246948205.1">
    <property type="nucleotide sequence ID" value="NZ_JALKII010000001.1"/>
</dbReference>
<feature type="domain" description="Multidrug resistance protein MdtA-like C-terminal permuted SH3" evidence="6">
    <location>
        <begin position="301"/>
        <end position="363"/>
    </location>
</feature>
<comment type="subcellular location">
    <subcellularLocation>
        <location evidence="1">Cell inner membrane</location>
        <topology evidence="1">Lipid-anchor</topology>
    </subcellularLocation>
</comment>
<dbReference type="PANTHER" id="PTHR30158:SF3">
    <property type="entry name" value="MULTIDRUG EFFLUX PUMP SUBUNIT ACRA-RELATED"/>
    <property type="match status" value="1"/>
</dbReference>
<protein>
    <submittedName>
        <fullName evidence="7">Efflux RND transporter periplasmic adaptor subunit</fullName>
    </submittedName>
</protein>
<dbReference type="SUPFAM" id="SSF111369">
    <property type="entry name" value="HlyD-like secretion proteins"/>
    <property type="match status" value="1"/>
</dbReference>
<dbReference type="Pfam" id="PF25967">
    <property type="entry name" value="RND-MFP_C"/>
    <property type="match status" value="1"/>
</dbReference>
<evidence type="ECO:0000259" key="3">
    <source>
        <dbReference type="Pfam" id="PF25876"/>
    </source>
</evidence>
<keyword evidence="8" id="KW-1185">Reference proteome</keyword>
<evidence type="ECO:0000313" key="8">
    <source>
        <dbReference type="Proteomes" id="UP001165524"/>
    </source>
</evidence>
<comment type="caution">
    <text evidence="7">The sequence shown here is derived from an EMBL/GenBank/DDBJ whole genome shotgun (WGS) entry which is preliminary data.</text>
</comment>
<gene>
    <name evidence="7" type="ORF">MU846_03020</name>
</gene>
<dbReference type="InterPro" id="IPR058627">
    <property type="entry name" value="MdtA-like_C"/>
</dbReference>
<dbReference type="PANTHER" id="PTHR30158">
    <property type="entry name" value="ACRA/E-RELATED COMPONENT OF DRUG EFFLUX TRANSPORTER"/>
    <property type="match status" value="1"/>
</dbReference>
<dbReference type="Proteomes" id="UP001165524">
    <property type="component" value="Unassembled WGS sequence"/>
</dbReference>
<evidence type="ECO:0000313" key="7">
    <source>
        <dbReference type="EMBL" id="MCK0536670.1"/>
    </source>
</evidence>
<dbReference type="Gene3D" id="2.40.420.20">
    <property type="match status" value="1"/>
</dbReference>
<dbReference type="NCBIfam" id="TIGR01730">
    <property type="entry name" value="RND_mfp"/>
    <property type="match status" value="1"/>
</dbReference>